<keyword evidence="3" id="KW-1185">Reference proteome</keyword>
<dbReference type="EMBL" id="ABCP01000007">
    <property type="protein sequence ID" value="EDM48365.1"/>
    <property type="molecule type" value="Genomic_DNA"/>
</dbReference>
<organism evidence="2 3">
    <name type="scientific">Marinobacter algicola DG893</name>
    <dbReference type="NCBI Taxonomy" id="443152"/>
    <lineage>
        <taxon>Bacteria</taxon>
        <taxon>Pseudomonadati</taxon>
        <taxon>Pseudomonadota</taxon>
        <taxon>Gammaproteobacteria</taxon>
        <taxon>Pseudomonadales</taxon>
        <taxon>Marinobacteraceae</taxon>
        <taxon>Marinobacter</taxon>
    </lineage>
</organism>
<name>A6EYN2_9GAMM</name>
<proteinExistence type="predicted"/>
<dbReference type="AlphaFoldDB" id="A6EYN2"/>
<comment type="caution">
    <text evidence="2">The sequence shown here is derived from an EMBL/GenBank/DDBJ whole genome shotgun (WGS) entry which is preliminary data.</text>
</comment>
<feature type="region of interest" description="Disordered" evidence="1">
    <location>
        <begin position="36"/>
        <end position="55"/>
    </location>
</feature>
<gene>
    <name evidence="2" type="ORF">MDG893_04227</name>
</gene>
<evidence type="ECO:0000313" key="2">
    <source>
        <dbReference type="EMBL" id="EDM48365.1"/>
    </source>
</evidence>
<reference evidence="2 3" key="1">
    <citation type="submission" date="2007-06" db="EMBL/GenBank/DDBJ databases">
        <authorList>
            <person name="Green D."/>
            <person name="Ferriera S."/>
            <person name="Johnson J."/>
            <person name="Kravitz S."/>
            <person name="Beeson K."/>
            <person name="Sutton G."/>
            <person name="Rogers Y.-H."/>
            <person name="Friedman R."/>
            <person name="Frazier M."/>
            <person name="Venter J.C."/>
        </authorList>
    </citation>
    <scope>NUCLEOTIDE SEQUENCE [LARGE SCALE GENOMIC DNA]</scope>
    <source>
        <strain evidence="2 3">DG893</strain>
    </source>
</reference>
<dbReference type="Proteomes" id="UP000005856">
    <property type="component" value="Unassembled WGS sequence"/>
</dbReference>
<feature type="compositionally biased region" description="Basic and acidic residues" evidence="1">
    <location>
        <begin position="43"/>
        <end position="55"/>
    </location>
</feature>
<evidence type="ECO:0000256" key="1">
    <source>
        <dbReference type="SAM" id="MobiDB-lite"/>
    </source>
</evidence>
<dbReference type="STRING" id="443152.MDG893_04227"/>
<protein>
    <submittedName>
        <fullName evidence="2">Uncharacterized protein</fullName>
    </submittedName>
</protein>
<accession>A6EYN2</accession>
<sequence length="55" mass="6216">MQRLLLGKRERKLEISPLQYLLKTSIREPLSVEPIKSPANLEKAGEGEKIVADQT</sequence>
<evidence type="ECO:0000313" key="3">
    <source>
        <dbReference type="Proteomes" id="UP000005856"/>
    </source>
</evidence>